<gene>
    <name evidence="6" type="primary">flgG</name>
    <name evidence="6" type="ordered locus">CA_C2140</name>
</gene>
<keyword evidence="2" id="KW-0975">Bacterial flagellum</keyword>
<dbReference type="SUPFAM" id="SSF117143">
    <property type="entry name" value="Flagellar hook protein flgE"/>
    <property type="match status" value="1"/>
</dbReference>
<dbReference type="NCBIfam" id="TIGR03506">
    <property type="entry name" value="FlgEFG_subfam"/>
    <property type="match status" value="1"/>
</dbReference>
<feature type="domain" description="Flagellar hook protein FlgE/F/G-like D1" evidence="5">
    <location>
        <begin position="96"/>
        <end position="152"/>
    </location>
</feature>
<evidence type="ECO:0000256" key="2">
    <source>
        <dbReference type="RuleBase" id="RU362116"/>
    </source>
</evidence>
<comment type="similarity">
    <text evidence="1 2">Belongs to the flagella basal body rod proteins family.</text>
</comment>
<dbReference type="RefSeq" id="WP_010965439.1">
    <property type="nucleotide sequence ID" value="NC_003030.1"/>
</dbReference>
<protein>
    <submittedName>
        <fullName evidence="6">Flagellar basal body rod protein</fullName>
    </submittedName>
</protein>
<dbReference type="Pfam" id="PF00460">
    <property type="entry name" value="Flg_bb_rod"/>
    <property type="match status" value="1"/>
</dbReference>
<evidence type="ECO:0000259" key="5">
    <source>
        <dbReference type="Pfam" id="PF22692"/>
    </source>
</evidence>
<organism evidence="6 7">
    <name type="scientific">Clostridium acetobutylicum (strain ATCC 824 / DSM 792 / JCM 1419 / IAM 19013 / LMG 5710 / NBRC 13948 / NRRL B-527 / VKM B-1787 / 2291 / W)</name>
    <dbReference type="NCBI Taxonomy" id="272562"/>
    <lineage>
        <taxon>Bacteria</taxon>
        <taxon>Bacillati</taxon>
        <taxon>Bacillota</taxon>
        <taxon>Clostridia</taxon>
        <taxon>Eubacteriales</taxon>
        <taxon>Clostridiaceae</taxon>
        <taxon>Clostridium</taxon>
    </lineage>
</organism>
<evidence type="ECO:0000313" key="6">
    <source>
        <dbReference type="EMBL" id="AAK80098.1"/>
    </source>
</evidence>
<keyword evidence="7" id="KW-1185">Reference proteome</keyword>
<dbReference type="OrthoDB" id="9800375at2"/>
<evidence type="ECO:0000259" key="4">
    <source>
        <dbReference type="Pfam" id="PF06429"/>
    </source>
</evidence>
<dbReference type="Pfam" id="PF22692">
    <property type="entry name" value="LlgE_F_G_D1"/>
    <property type="match status" value="1"/>
</dbReference>
<dbReference type="eggNOG" id="COG4786">
    <property type="taxonomic scope" value="Bacteria"/>
</dbReference>
<dbReference type="InterPro" id="IPR019776">
    <property type="entry name" value="Flagellar_basal_body_rod_CS"/>
</dbReference>
<dbReference type="Pfam" id="PF06429">
    <property type="entry name" value="Flg_bbr_C"/>
    <property type="match status" value="1"/>
</dbReference>
<dbReference type="GO" id="GO:0071978">
    <property type="term" value="P:bacterial-type flagellum-dependent swarming motility"/>
    <property type="evidence" value="ECO:0007669"/>
    <property type="project" value="TreeGrafter"/>
</dbReference>
<dbReference type="PROSITE" id="PS00588">
    <property type="entry name" value="FLAGELLA_BB_ROD"/>
    <property type="match status" value="1"/>
</dbReference>
<dbReference type="PANTHER" id="PTHR30435">
    <property type="entry name" value="FLAGELLAR PROTEIN"/>
    <property type="match status" value="1"/>
</dbReference>
<keyword evidence="6" id="KW-0282">Flagellum</keyword>
<name>Q97H73_CLOAB</name>
<feature type="domain" description="Flagellar basal body rod protein N-terminal" evidence="3">
    <location>
        <begin position="5"/>
        <end position="35"/>
    </location>
</feature>
<evidence type="ECO:0000256" key="1">
    <source>
        <dbReference type="ARBA" id="ARBA00009677"/>
    </source>
</evidence>
<dbReference type="InterPro" id="IPR010930">
    <property type="entry name" value="Flg_bb/hook_C_dom"/>
</dbReference>
<keyword evidence="6" id="KW-0969">Cilium</keyword>
<dbReference type="AlphaFoldDB" id="Q97H73"/>
<accession>Q97H73</accession>
<evidence type="ECO:0000259" key="3">
    <source>
        <dbReference type="Pfam" id="PF00460"/>
    </source>
</evidence>
<evidence type="ECO:0000313" key="7">
    <source>
        <dbReference type="Proteomes" id="UP000000814"/>
    </source>
</evidence>
<keyword evidence="6" id="KW-0966">Cell projection</keyword>
<dbReference type="KEGG" id="cac:CA_C2140"/>
<feature type="domain" description="Flagellar basal-body/hook protein C-terminal" evidence="4">
    <location>
        <begin position="211"/>
        <end position="253"/>
    </location>
</feature>
<comment type="subcellular location">
    <subcellularLocation>
        <location evidence="2">Bacterial flagellum basal body</location>
    </subcellularLocation>
</comment>
<sequence length="258" mass="28373">MVRGLYTAISGMVVQEAKQDVITNNLANTNTVGFKSDSLSSQSFEDVLIQNYSKRENGVPERTLLGTLNLGSRINDTATDFTGGNIQATDIDTDFAIQGRGFFTVRKNNGSDQNYYTRNGHFHVNMDGYMLDDSGDYIMGTNLATNTTEPIKLGKGIVSCDPYGNVSVDGPAKYKFNFVHFNDYTKLKKIGDNLFQGDNPIQNFNASVENKALEGSNVNVMKGMTDMMTTMRVFESNQKTVQSIDETVGKAVNEVGKV</sequence>
<dbReference type="PANTHER" id="PTHR30435:SF19">
    <property type="entry name" value="FLAGELLAR BASAL-BODY ROD PROTEIN FLGG"/>
    <property type="match status" value="1"/>
</dbReference>
<dbReference type="HOGENOM" id="CLU_013687_0_0_9"/>
<dbReference type="GO" id="GO:0009425">
    <property type="term" value="C:bacterial-type flagellum basal body"/>
    <property type="evidence" value="ECO:0007669"/>
    <property type="project" value="UniProtKB-SubCell"/>
</dbReference>
<dbReference type="EMBL" id="AE001437">
    <property type="protein sequence ID" value="AAK80098.1"/>
    <property type="molecule type" value="Genomic_DNA"/>
</dbReference>
<dbReference type="PIR" id="G97163">
    <property type="entry name" value="G97163"/>
</dbReference>
<dbReference type="InterPro" id="IPR053967">
    <property type="entry name" value="LlgE_F_G-like_D1"/>
</dbReference>
<proteinExistence type="inferred from homology"/>
<reference evidence="6 7" key="1">
    <citation type="journal article" date="2001" name="J. Bacteriol.">
        <title>Genome sequence and comparative analysis of the solvent-producing bacterium Clostridium acetobutylicum.</title>
        <authorList>
            <person name="Nolling J."/>
            <person name="Breton G."/>
            <person name="Omelchenko M.V."/>
            <person name="Makarova K.S."/>
            <person name="Zeng Q."/>
            <person name="Gibson R."/>
            <person name="Lee H.M."/>
            <person name="Dubois J."/>
            <person name="Qiu D."/>
            <person name="Hitti J."/>
            <person name="Wolf Y.I."/>
            <person name="Tatusov R.L."/>
            <person name="Sabathe F."/>
            <person name="Doucette-Stamm L."/>
            <person name="Soucaille P."/>
            <person name="Daly M.J."/>
            <person name="Bennett G.N."/>
            <person name="Koonin E.V."/>
            <person name="Smith D.R."/>
        </authorList>
    </citation>
    <scope>NUCLEOTIDE SEQUENCE [LARGE SCALE GENOMIC DNA]</scope>
    <source>
        <strain evidence="7">ATCC 824 / DSM 792 / JCM 1419 / LMG 5710 / VKM B-1787</strain>
    </source>
</reference>
<dbReference type="PATRIC" id="fig|272562.8.peg.2342"/>
<dbReference type="InterPro" id="IPR037925">
    <property type="entry name" value="FlgE/F/G-like"/>
</dbReference>
<dbReference type="Proteomes" id="UP000000814">
    <property type="component" value="Chromosome"/>
</dbReference>
<dbReference type="InterPro" id="IPR020013">
    <property type="entry name" value="Flagellar_FlgE/F/G"/>
</dbReference>
<dbReference type="InterPro" id="IPR001444">
    <property type="entry name" value="Flag_bb_rod_N"/>
</dbReference>
<dbReference type="STRING" id="272562.CA_C2140"/>